<accession>A0A438KAA7</accession>
<feature type="region of interest" description="Disordered" evidence="1">
    <location>
        <begin position="300"/>
        <end position="365"/>
    </location>
</feature>
<dbReference type="Pfam" id="PF14111">
    <property type="entry name" value="DUF4283"/>
    <property type="match status" value="1"/>
</dbReference>
<evidence type="ECO:0000256" key="1">
    <source>
        <dbReference type="SAM" id="MobiDB-lite"/>
    </source>
</evidence>
<proteinExistence type="predicted"/>
<dbReference type="Proteomes" id="UP000288805">
    <property type="component" value="Unassembled WGS sequence"/>
</dbReference>
<evidence type="ECO:0000313" key="4">
    <source>
        <dbReference type="Proteomes" id="UP000288805"/>
    </source>
</evidence>
<gene>
    <name evidence="3" type="ORF">CK203_004234</name>
</gene>
<name>A0A438KAA7_VITVI</name>
<reference evidence="3 4" key="1">
    <citation type="journal article" date="2018" name="PLoS Genet.">
        <title>Population sequencing reveals clonal diversity and ancestral inbreeding in the grapevine cultivar Chardonnay.</title>
        <authorList>
            <person name="Roach M.J."/>
            <person name="Johnson D.L."/>
            <person name="Bohlmann J."/>
            <person name="van Vuuren H.J."/>
            <person name="Jones S.J."/>
            <person name="Pretorius I.S."/>
            <person name="Schmidt S.A."/>
            <person name="Borneman A.R."/>
        </authorList>
    </citation>
    <scope>NUCLEOTIDE SEQUENCE [LARGE SCALE GENOMIC DNA]</scope>
    <source>
        <strain evidence="4">cv. Chardonnay</strain>
        <tissue evidence="3">Leaf</tissue>
    </source>
</reference>
<dbReference type="PANTHER" id="PTHR34427">
    <property type="entry name" value="DUF4283 DOMAIN PROTEIN"/>
    <property type="match status" value="1"/>
</dbReference>
<dbReference type="AlphaFoldDB" id="A0A438KAA7"/>
<dbReference type="PANTHER" id="PTHR34427:SF5">
    <property type="entry name" value="DUF4283 DOMAIN-CONTAINING PROTEIN"/>
    <property type="match status" value="1"/>
</dbReference>
<evidence type="ECO:0000313" key="3">
    <source>
        <dbReference type="EMBL" id="RVX18132.1"/>
    </source>
</evidence>
<sequence length="421" mass="46538">MDQIWRKRLISAARRVESCCGLRKELLSGSFGQKVIKITVWNSEKMLASKLRSVGVTPLQWKGALLDNHLPSQVSPSSSVVKDSSSLRDCPVPCDAVWLEIEKETLDRNEELLGRCLVGCWVGDVDRLPDLVFFGSWAKNSWFLEGNLWLSNVRENLMLLEFEFEDEAERVYSSGTRHFRGRSFCLEKWKPSVGCLEGDRGDPRHVWVRILGLPLDLWGRSLFKKFGDSCGRFVAMDENTAKHRNLKWARVLVETRGWQHPSSLQVVAGSSCYALQLWWEEEPYLSTVIPAHGSGAWKIEEEEQAPSRAKGSVDPQPSSTVFLQPEKLPPPVLGTGAPASNMTGAAARPSPARAVETGQHSLSQAHNEETGQHLDAMAHSGLACGSSFGLGLGKAQVPVYLGSSRKPLGPALSKDLGQEKP</sequence>
<dbReference type="InterPro" id="IPR025558">
    <property type="entry name" value="DUF4283"/>
</dbReference>
<evidence type="ECO:0000259" key="2">
    <source>
        <dbReference type="Pfam" id="PF14111"/>
    </source>
</evidence>
<feature type="region of interest" description="Disordered" evidence="1">
    <location>
        <begin position="401"/>
        <end position="421"/>
    </location>
</feature>
<comment type="caution">
    <text evidence="3">The sequence shown here is derived from an EMBL/GenBank/DDBJ whole genome shotgun (WGS) entry which is preliminary data.</text>
</comment>
<protein>
    <recommendedName>
        <fullName evidence="2">DUF4283 domain-containing protein</fullName>
    </recommendedName>
</protein>
<organism evidence="3 4">
    <name type="scientific">Vitis vinifera</name>
    <name type="common">Grape</name>
    <dbReference type="NCBI Taxonomy" id="29760"/>
    <lineage>
        <taxon>Eukaryota</taxon>
        <taxon>Viridiplantae</taxon>
        <taxon>Streptophyta</taxon>
        <taxon>Embryophyta</taxon>
        <taxon>Tracheophyta</taxon>
        <taxon>Spermatophyta</taxon>
        <taxon>Magnoliopsida</taxon>
        <taxon>eudicotyledons</taxon>
        <taxon>Gunneridae</taxon>
        <taxon>Pentapetalae</taxon>
        <taxon>rosids</taxon>
        <taxon>Vitales</taxon>
        <taxon>Vitaceae</taxon>
        <taxon>Viteae</taxon>
        <taxon>Vitis</taxon>
    </lineage>
</organism>
<dbReference type="EMBL" id="QGNW01000012">
    <property type="protein sequence ID" value="RVX18132.1"/>
    <property type="molecule type" value="Genomic_DNA"/>
</dbReference>
<feature type="domain" description="DUF4283" evidence="2">
    <location>
        <begin position="109"/>
        <end position="196"/>
    </location>
</feature>